<gene>
    <name evidence="3" type="ORF">F0344_25920</name>
</gene>
<evidence type="ECO:0000259" key="2">
    <source>
        <dbReference type="Pfam" id="PF14339"/>
    </source>
</evidence>
<proteinExistence type="predicted"/>
<reference evidence="4" key="1">
    <citation type="submission" date="2019-10" db="EMBL/GenBank/DDBJ databases">
        <title>Antimicrobial potential of Antarctic Bacteria.</title>
        <authorList>
            <person name="Benaud N."/>
            <person name="Edwards R.J."/>
            <person name="Ferrari B.C."/>
        </authorList>
    </citation>
    <scope>NUCLEOTIDE SEQUENCE [LARGE SCALE GENOMIC DNA]</scope>
    <source>
        <strain evidence="4">NBSH44</strain>
    </source>
</reference>
<dbReference type="AlphaFoldDB" id="A0A7G7BQF7"/>
<feature type="domain" description="DUF4394" evidence="2">
    <location>
        <begin position="53"/>
        <end position="106"/>
    </location>
</feature>
<sequence length="109" mass="11313">MRTRKTAVAAVPVAVVAGLSAPALASADGRHGHNTDHRGQALTAIGLTADQGLVEFTVDRPAKTMTIGKVSGLRGDTKVVGIDFRVQNERLYGVGDKGGIYTLNTEASP</sequence>
<dbReference type="Proteomes" id="UP000515307">
    <property type="component" value="Chromosome"/>
</dbReference>
<feature type="signal peptide" evidence="1">
    <location>
        <begin position="1"/>
        <end position="25"/>
    </location>
</feature>
<dbReference type="EMBL" id="CP045702">
    <property type="protein sequence ID" value="QNE77572.1"/>
    <property type="molecule type" value="Genomic_DNA"/>
</dbReference>
<accession>A0A7G7BQF7</accession>
<organism evidence="3 4">
    <name type="scientific">Streptomyces finlayi</name>
    <dbReference type="NCBI Taxonomy" id="67296"/>
    <lineage>
        <taxon>Bacteria</taxon>
        <taxon>Bacillati</taxon>
        <taxon>Actinomycetota</taxon>
        <taxon>Actinomycetes</taxon>
        <taxon>Kitasatosporales</taxon>
        <taxon>Streptomycetaceae</taxon>
        <taxon>Streptomyces</taxon>
    </lineage>
</organism>
<evidence type="ECO:0000256" key="1">
    <source>
        <dbReference type="SAM" id="SignalP"/>
    </source>
</evidence>
<keyword evidence="1" id="KW-0732">Signal</keyword>
<feature type="chain" id="PRO_5039334238" evidence="1">
    <location>
        <begin position="26"/>
        <end position="109"/>
    </location>
</feature>
<name>A0A7G7BQF7_9ACTN</name>
<dbReference type="InterPro" id="IPR025507">
    <property type="entry name" value="DUF4394"/>
</dbReference>
<dbReference type="Pfam" id="PF14339">
    <property type="entry name" value="DUF4394"/>
    <property type="match status" value="1"/>
</dbReference>
<protein>
    <submittedName>
        <fullName evidence="3">DUF4394 domain-containing protein</fullName>
    </submittedName>
</protein>
<evidence type="ECO:0000313" key="3">
    <source>
        <dbReference type="EMBL" id="QNE77572.1"/>
    </source>
</evidence>
<keyword evidence="4" id="KW-1185">Reference proteome</keyword>
<evidence type="ECO:0000313" key="4">
    <source>
        <dbReference type="Proteomes" id="UP000515307"/>
    </source>
</evidence>
<dbReference type="KEGG" id="sfiy:F0344_25920"/>